<evidence type="ECO:0000256" key="1">
    <source>
        <dbReference type="SAM" id="MobiDB-lite"/>
    </source>
</evidence>
<organism evidence="3 4">
    <name type="scientific">Microbacterium paraoxydans</name>
    <dbReference type="NCBI Taxonomy" id="199592"/>
    <lineage>
        <taxon>Bacteria</taxon>
        <taxon>Bacillati</taxon>
        <taxon>Actinomycetota</taxon>
        <taxon>Actinomycetes</taxon>
        <taxon>Micrococcales</taxon>
        <taxon>Microbacteriaceae</taxon>
        <taxon>Microbacterium</taxon>
    </lineage>
</organism>
<dbReference type="EMBL" id="LT629770">
    <property type="protein sequence ID" value="SDS08251.1"/>
    <property type="molecule type" value="Genomic_DNA"/>
</dbReference>
<dbReference type="RefSeq" id="WP_060922922.1">
    <property type="nucleotide sequence ID" value="NZ_LT629770.1"/>
</dbReference>
<gene>
    <name evidence="3" type="ORF">SAMN04489809_1043</name>
</gene>
<dbReference type="CDD" id="cd00085">
    <property type="entry name" value="HNHc"/>
    <property type="match status" value="1"/>
</dbReference>
<accession>A0A1H1PAH7</accession>
<dbReference type="Pfam" id="PF02720">
    <property type="entry name" value="DUF222"/>
    <property type="match status" value="1"/>
</dbReference>
<dbReference type="Proteomes" id="UP000182126">
    <property type="component" value="Chromosome I"/>
</dbReference>
<dbReference type="Gene3D" id="1.10.30.50">
    <property type="match status" value="1"/>
</dbReference>
<feature type="domain" description="DUF222" evidence="2">
    <location>
        <begin position="29"/>
        <end position="354"/>
    </location>
</feature>
<sequence length="506" mass="55477">MPALLDATDSQMAILADLVEGLEAAEKTLSSMQAARDGLLAMAGRLAVDIARQARHPDGADMAIRTVAAEIGAAQRVSDRTIERRMSDASWLVERFPAVWEAQGAGRISAAHARVIVEAGAQLDDPDDRSRFATEAIEVAAAESPNRIRRLVRRLADRFQERTLVERHRDARELRRVWVTDLEDGMAELGARGPAALVHGMYDRLSQMAHAVREENAQARRRESEESILDDRTVDQLRADLLADLVLTGAPAGHDSEEGLLSELQARVEVAVPVLTLMHGELMHGEQERTTDGTPILAAELDGVVPIDPATARRLAGAASGWDRVLTHPISGALLAVDRYRPSEDLRRHLRARDQRCRFPGCGLAPRKCDLDHNHDAALGGETVHDNLATFCRRHHMLKHHSPWHVEQGPGGVLEWTSPTGRTYIDRPPPPHTVTFAEEPRGLGPTPGPPPAEHASAPITPAHRSRRYTDHACTPITPAHRSALWWRACRVPNQTGRGLPVTPSAP</sequence>
<evidence type="ECO:0000313" key="4">
    <source>
        <dbReference type="Proteomes" id="UP000182126"/>
    </source>
</evidence>
<protein>
    <recommendedName>
        <fullName evidence="2">DUF222 domain-containing protein</fullName>
    </recommendedName>
</protein>
<proteinExistence type="predicted"/>
<feature type="region of interest" description="Disordered" evidence="1">
    <location>
        <begin position="438"/>
        <end position="458"/>
    </location>
</feature>
<evidence type="ECO:0000313" key="3">
    <source>
        <dbReference type="EMBL" id="SDS08251.1"/>
    </source>
</evidence>
<dbReference type="InterPro" id="IPR003615">
    <property type="entry name" value="HNH_nuc"/>
</dbReference>
<dbReference type="InterPro" id="IPR003870">
    <property type="entry name" value="DUF222"/>
</dbReference>
<dbReference type="GeneID" id="36300088"/>
<dbReference type="AlphaFoldDB" id="A0A1H1PAH7"/>
<reference evidence="3 4" key="1">
    <citation type="submission" date="2016-10" db="EMBL/GenBank/DDBJ databases">
        <authorList>
            <person name="de Groot N.N."/>
        </authorList>
    </citation>
    <scope>NUCLEOTIDE SEQUENCE [LARGE SCALE GENOMIC DNA]</scope>
    <source>
        <strain evidence="3 4">DSM 15019</strain>
    </source>
</reference>
<name>A0A1H1PAH7_9MICO</name>
<evidence type="ECO:0000259" key="2">
    <source>
        <dbReference type="Pfam" id="PF02720"/>
    </source>
</evidence>
<dbReference type="eggNOG" id="COG1403">
    <property type="taxonomic scope" value="Bacteria"/>
</dbReference>